<dbReference type="VEuPathDB" id="TrichDB:TVAGG3_0742750"/>
<evidence type="ECO:0000256" key="2">
    <source>
        <dbReference type="SAM" id="Phobius"/>
    </source>
</evidence>
<keyword evidence="2" id="KW-0472">Membrane</keyword>
<feature type="region of interest" description="Disordered" evidence="1">
    <location>
        <begin position="165"/>
        <end position="208"/>
    </location>
</feature>
<name>A2EMY2_TRIV3</name>
<evidence type="ECO:0000313" key="4">
    <source>
        <dbReference type="Proteomes" id="UP000001542"/>
    </source>
</evidence>
<proteinExistence type="predicted"/>
<dbReference type="KEGG" id="tva:4763840"/>
<accession>A2EMY2</accession>
<feature type="compositionally biased region" description="Low complexity" evidence="1">
    <location>
        <begin position="112"/>
        <end position="130"/>
    </location>
</feature>
<reference evidence="3" key="2">
    <citation type="journal article" date="2007" name="Science">
        <title>Draft genome sequence of the sexually transmitted pathogen Trichomonas vaginalis.</title>
        <authorList>
            <person name="Carlton J.M."/>
            <person name="Hirt R.P."/>
            <person name="Silva J.C."/>
            <person name="Delcher A.L."/>
            <person name="Schatz M."/>
            <person name="Zhao Q."/>
            <person name="Wortman J.R."/>
            <person name="Bidwell S.L."/>
            <person name="Alsmark U.C.M."/>
            <person name="Besteiro S."/>
            <person name="Sicheritz-Ponten T."/>
            <person name="Noel C.J."/>
            <person name="Dacks J.B."/>
            <person name="Foster P.G."/>
            <person name="Simillion C."/>
            <person name="Van de Peer Y."/>
            <person name="Miranda-Saavedra D."/>
            <person name="Barton G.J."/>
            <person name="Westrop G.D."/>
            <person name="Mueller S."/>
            <person name="Dessi D."/>
            <person name="Fiori P.L."/>
            <person name="Ren Q."/>
            <person name="Paulsen I."/>
            <person name="Zhang H."/>
            <person name="Bastida-Corcuera F.D."/>
            <person name="Simoes-Barbosa A."/>
            <person name="Brown M.T."/>
            <person name="Hayes R.D."/>
            <person name="Mukherjee M."/>
            <person name="Okumura C.Y."/>
            <person name="Schneider R."/>
            <person name="Smith A.J."/>
            <person name="Vanacova S."/>
            <person name="Villalvazo M."/>
            <person name="Haas B.J."/>
            <person name="Pertea M."/>
            <person name="Feldblyum T.V."/>
            <person name="Utterback T.R."/>
            <person name="Shu C.L."/>
            <person name="Osoegawa K."/>
            <person name="de Jong P.J."/>
            <person name="Hrdy I."/>
            <person name="Horvathova L."/>
            <person name="Zubacova Z."/>
            <person name="Dolezal P."/>
            <person name="Malik S.B."/>
            <person name="Logsdon J.M. Jr."/>
            <person name="Henze K."/>
            <person name="Gupta A."/>
            <person name="Wang C.C."/>
            <person name="Dunne R.L."/>
            <person name="Upcroft J.A."/>
            <person name="Upcroft P."/>
            <person name="White O."/>
            <person name="Salzberg S.L."/>
            <person name="Tang P."/>
            <person name="Chiu C.-H."/>
            <person name="Lee Y.-S."/>
            <person name="Embley T.M."/>
            <person name="Coombs G.H."/>
            <person name="Mottram J.C."/>
            <person name="Tachezy J."/>
            <person name="Fraser-Liggett C.M."/>
            <person name="Johnson P.J."/>
        </authorList>
    </citation>
    <scope>NUCLEOTIDE SEQUENCE [LARGE SCALE GENOMIC DNA]</scope>
    <source>
        <strain evidence="3">G3</strain>
    </source>
</reference>
<feature type="compositionally biased region" description="Polar residues" evidence="1">
    <location>
        <begin position="193"/>
        <end position="203"/>
    </location>
</feature>
<dbReference type="VEuPathDB" id="TrichDB:TVAGG3_0302620"/>
<feature type="region of interest" description="Disordered" evidence="1">
    <location>
        <begin position="95"/>
        <end position="145"/>
    </location>
</feature>
<sequence length="543" mass="59520">MKCCFKSNTAGSYATSFGGGPGHDVVLDGFVHYISMEDAIQGYTETNKNLFISHTCKSWNTDTATSLELSLFGMNQKYQMETICSITTDSRSSTDAESSVKFTTGVRNGDGTSRVSSPTPYSYPRTPITRLPHATTKSTSRMPPSKRIDFTLKTLSVKQTYPATPYKTVHSTPHSTAHKTPFSTAHKTPHKTPFSTVHSTPHSTAHKTPFSTAHKTPFVTVFKTPFSTAHSTPHSTFNKVRYSAFDISLHSAFHPSFHCSFYSSLYSTFDSAFNTSFHSTLNSAFDSSFDTSFDTTFNTTFNCSLHSSFYSTFNTSFYTSFDSTFHTTLNTPLSTADSTPHSTPIYTISPSRSIALPISVRSVDPGNGRDTTTSIIRTSTIIETTTDPFNTTTIIKVSSGGVITYVETDTEVTLTLIQIETESTVMLIKDSSDENTPKKKNIVPIIAGAVAAFLVLLAIIAVIVWAMKNRNDESSEYSAVEMAEETVVAAALPSSTPITNDNPLWTTSITKDEDDPFAEDFEEAAATSFFRIADKLAIYDEDI</sequence>
<feature type="transmembrane region" description="Helical" evidence="2">
    <location>
        <begin position="442"/>
        <end position="466"/>
    </location>
</feature>
<dbReference type="AlphaFoldDB" id="A2EMY2"/>
<keyword evidence="2" id="KW-1133">Transmembrane helix</keyword>
<reference evidence="3" key="1">
    <citation type="submission" date="2006-10" db="EMBL/GenBank/DDBJ databases">
        <authorList>
            <person name="Amadeo P."/>
            <person name="Zhao Q."/>
            <person name="Wortman J."/>
            <person name="Fraser-Liggett C."/>
            <person name="Carlton J."/>
        </authorList>
    </citation>
    <scope>NUCLEOTIDE SEQUENCE</scope>
    <source>
        <strain evidence="3">G3</strain>
    </source>
</reference>
<protein>
    <submittedName>
        <fullName evidence="3">Uncharacterized protein</fullName>
    </submittedName>
</protein>
<dbReference type="PANTHER" id="PTHR46155:SF1">
    <property type="entry name" value="BIFUNCTIONAL INHIBITOR_LIPID-TRANSFER PROTEIN_SEED STORAGE 2S ALBUMIN SUPERFAMILY PROTEIN"/>
    <property type="match status" value="1"/>
</dbReference>
<dbReference type="Proteomes" id="UP000001542">
    <property type="component" value="Unassembled WGS sequence"/>
</dbReference>
<dbReference type="PANTHER" id="PTHR46155">
    <property type="entry name" value="BIFUNCTIONAL INHIBITOR/LIPID-TRANSFER PROTEIN/SEED STORAGE 2S ALBUMIN SUPERFAMILY PROTEIN"/>
    <property type="match status" value="1"/>
</dbReference>
<keyword evidence="2" id="KW-0812">Transmembrane</keyword>
<feature type="compositionally biased region" description="Polar residues" evidence="1">
    <location>
        <begin position="95"/>
        <end position="106"/>
    </location>
</feature>
<dbReference type="VEuPathDB" id="TrichDB:TVAG_388000"/>
<keyword evidence="4" id="KW-1185">Reference proteome</keyword>
<gene>
    <name evidence="3" type="ORF">TVAG_123910</name>
</gene>
<evidence type="ECO:0000256" key="1">
    <source>
        <dbReference type="SAM" id="MobiDB-lite"/>
    </source>
</evidence>
<dbReference type="InParanoid" id="A2EMY2"/>
<evidence type="ECO:0000313" key="3">
    <source>
        <dbReference type="EMBL" id="EAY05967.1"/>
    </source>
</evidence>
<organism evidence="3 4">
    <name type="scientific">Trichomonas vaginalis (strain ATCC PRA-98 / G3)</name>
    <dbReference type="NCBI Taxonomy" id="412133"/>
    <lineage>
        <taxon>Eukaryota</taxon>
        <taxon>Metamonada</taxon>
        <taxon>Parabasalia</taxon>
        <taxon>Trichomonadida</taxon>
        <taxon>Trichomonadidae</taxon>
        <taxon>Trichomonas</taxon>
    </lineage>
</organism>
<dbReference type="EMBL" id="DS113435">
    <property type="protein sequence ID" value="EAY05967.1"/>
    <property type="molecule type" value="Genomic_DNA"/>
</dbReference>